<organism evidence="1 2">
    <name type="scientific">Theobroma cacao</name>
    <name type="common">Cacao</name>
    <name type="synonym">Cocoa</name>
    <dbReference type="NCBI Taxonomy" id="3641"/>
    <lineage>
        <taxon>Eukaryota</taxon>
        <taxon>Viridiplantae</taxon>
        <taxon>Streptophyta</taxon>
        <taxon>Embryophyta</taxon>
        <taxon>Tracheophyta</taxon>
        <taxon>Spermatophyta</taxon>
        <taxon>Magnoliopsida</taxon>
        <taxon>eudicotyledons</taxon>
        <taxon>Gunneridae</taxon>
        <taxon>Pentapetalae</taxon>
        <taxon>rosids</taxon>
        <taxon>malvids</taxon>
        <taxon>Malvales</taxon>
        <taxon>Malvaceae</taxon>
        <taxon>Byttnerioideae</taxon>
        <taxon>Theobroma</taxon>
    </lineage>
</organism>
<reference evidence="1 2" key="1">
    <citation type="journal article" date="2013" name="Genome Biol.">
        <title>The genome sequence of the most widely cultivated cacao type and its use to identify candidate genes regulating pod color.</title>
        <authorList>
            <person name="Motamayor J.C."/>
            <person name="Mockaitis K."/>
            <person name="Schmutz J."/>
            <person name="Haiminen N."/>
            <person name="Iii D.L."/>
            <person name="Cornejo O."/>
            <person name="Findley S.D."/>
            <person name="Zheng P."/>
            <person name="Utro F."/>
            <person name="Royaert S."/>
            <person name="Saski C."/>
            <person name="Jenkins J."/>
            <person name="Podicheti R."/>
            <person name="Zhao M."/>
            <person name="Scheffler B.E."/>
            <person name="Stack J.C."/>
            <person name="Feltus F.A."/>
            <person name="Mustiga G.M."/>
            <person name="Amores F."/>
            <person name="Phillips W."/>
            <person name="Marelli J.P."/>
            <person name="May G.D."/>
            <person name="Shapiro H."/>
            <person name="Ma J."/>
            <person name="Bustamante C.D."/>
            <person name="Schnell R.J."/>
            <person name="Main D."/>
            <person name="Gilbert D."/>
            <person name="Parida L."/>
            <person name="Kuhn D.N."/>
        </authorList>
    </citation>
    <scope>NUCLEOTIDE SEQUENCE [LARGE SCALE GENOMIC DNA]</scope>
    <source>
        <strain evidence="2">cv. Matina 1-6</strain>
    </source>
</reference>
<dbReference type="HOGENOM" id="CLU_2763007_0_0_1"/>
<dbReference type="EMBL" id="CM001887">
    <property type="protein sequence ID" value="EOY30282.1"/>
    <property type="molecule type" value="Genomic_DNA"/>
</dbReference>
<gene>
    <name evidence="1" type="ORF">TCM_037548</name>
</gene>
<dbReference type="Gramene" id="EOY30282">
    <property type="protein sequence ID" value="EOY30282"/>
    <property type="gene ID" value="TCM_037548"/>
</dbReference>
<proteinExistence type="predicted"/>
<accession>A0A061GMB5</accession>
<name>A0A061GMB5_THECC</name>
<keyword evidence="2" id="KW-1185">Reference proteome</keyword>
<dbReference type="Proteomes" id="UP000026915">
    <property type="component" value="Chromosome 9"/>
</dbReference>
<evidence type="ECO:0000313" key="2">
    <source>
        <dbReference type="Proteomes" id="UP000026915"/>
    </source>
</evidence>
<evidence type="ECO:0000313" key="1">
    <source>
        <dbReference type="EMBL" id="EOY30282.1"/>
    </source>
</evidence>
<dbReference type="AlphaFoldDB" id="A0A061GMB5"/>
<dbReference type="InParanoid" id="A0A061GMB5"/>
<protein>
    <submittedName>
        <fullName evidence="1">Uncharacterized protein</fullName>
    </submittedName>
</protein>
<sequence length="70" mass="7932">MMGDGVPTPLIEGAYQQTNMKKYPTLRPTHLAFLVQQCRASILSTSPVPRDKSRLPNRRFTFISLAWLGQ</sequence>